<name>A0A4R1CKC7_9ACTN</name>
<protein>
    <submittedName>
        <fullName evidence="2">ABC transporter permease</fullName>
    </submittedName>
</protein>
<evidence type="ECO:0000256" key="1">
    <source>
        <dbReference type="SAM" id="Phobius"/>
    </source>
</evidence>
<comment type="caution">
    <text evidence="2">The sequence shown here is derived from an EMBL/GenBank/DDBJ whole genome shotgun (WGS) entry which is preliminary data.</text>
</comment>
<reference evidence="2 3" key="1">
    <citation type="submission" date="2019-03" db="EMBL/GenBank/DDBJ databases">
        <authorList>
            <person name="Kim M.K.M."/>
        </authorList>
    </citation>
    <scope>NUCLEOTIDE SEQUENCE [LARGE SCALE GENOMIC DNA]</scope>
    <source>
        <strain evidence="2 3">18JY15-6</strain>
    </source>
</reference>
<proteinExistence type="predicted"/>
<keyword evidence="1" id="KW-0812">Transmembrane</keyword>
<evidence type="ECO:0000313" key="3">
    <source>
        <dbReference type="Proteomes" id="UP000295453"/>
    </source>
</evidence>
<gene>
    <name evidence="2" type="ORF">EPD65_03535</name>
</gene>
<feature type="transmembrane region" description="Helical" evidence="1">
    <location>
        <begin position="214"/>
        <end position="235"/>
    </location>
</feature>
<dbReference type="RefSeq" id="WP_131581771.1">
    <property type="nucleotide sequence ID" value="NZ_SJZJ01000003.1"/>
</dbReference>
<keyword evidence="1" id="KW-1133">Transmembrane helix</keyword>
<organism evidence="2 3">
    <name type="scientific">Nocardioides jejuensis</name>
    <dbReference type="NCBI Taxonomy" id="2502782"/>
    <lineage>
        <taxon>Bacteria</taxon>
        <taxon>Bacillati</taxon>
        <taxon>Actinomycetota</taxon>
        <taxon>Actinomycetes</taxon>
        <taxon>Propionibacteriales</taxon>
        <taxon>Nocardioidaceae</taxon>
        <taxon>Nocardioides</taxon>
    </lineage>
</organism>
<dbReference type="Proteomes" id="UP000295453">
    <property type="component" value="Unassembled WGS sequence"/>
</dbReference>
<keyword evidence="3" id="KW-1185">Reference proteome</keyword>
<sequence>MTSTNTAVPTARKISTLGLAIAFGGAVVQLLLGIYYLSMAHAPQPHSLPIGIVASAEQRAQIEPRLEAGDQFKVEAYRDANSLIAAIKKRDAYGGAVLDGDNHTLYVASAASPAVANILKAAYNSAHGDQVAATVEALAKQGRSVDIATVQRVAAPSTIVDVVPLPKDDSNGGSLGFIIQALTLGGSIASVALGRLGKLTERSMGRGVRHAAVLVLYAALSAGVALAAMSIFGVGDGAATWALFGGLSLASLAITASVAGVVALVGPAGTLLGGLYFSLGIIISGASIAPELLPDGGRLAGQLLPPGAGATVVRDSLYFPDATTVGAFVVLGCFAGAGLLVVLLTNALDYRRPFERRQESRPA</sequence>
<evidence type="ECO:0000313" key="2">
    <source>
        <dbReference type="EMBL" id="TCJ30646.1"/>
    </source>
</evidence>
<dbReference type="AlphaFoldDB" id="A0A4R1CKC7"/>
<accession>A0A4R1CKC7</accession>
<feature type="transmembrane region" description="Helical" evidence="1">
    <location>
        <begin position="325"/>
        <end position="348"/>
    </location>
</feature>
<feature type="transmembrane region" description="Helical" evidence="1">
    <location>
        <begin position="271"/>
        <end position="289"/>
    </location>
</feature>
<dbReference type="OrthoDB" id="3288304at2"/>
<feature type="transmembrane region" description="Helical" evidence="1">
    <location>
        <begin position="174"/>
        <end position="193"/>
    </location>
</feature>
<dbReference type="EMBL" id="SJZJ01000003">
    <property type="protein sequence ID" value="TCJ30646.1"/>
    <property type="molecule type" value="Genomic_DNA"/>
</dbReference>
<feature type="transmembrane region" description="Helical" evidence="1">
    <location>
        <begin position="241"/>
        <end position="264"/>
    </location>
</feature>
<feature type="transmembrane region" description="Helical" evidence="1">
    <location>
        <begin position="17"/>
        <end position="37"/>
    </location>
</feature>
<keyword evidence="1" id="KW-0472">Membrane</keyword>